<keyword evidence="2 4" id="KW-0808">Transferase</keyword>
<sequence>MSKDIKKPLYQMINGIRIPACFSPKCFREVLNYIPTPNDVFIVTYPKCGTTWMQNIVMYIFRKGQEMDHPQDFLRLCPFIDMMGAEGILKMPRPGALKTHIPFTHVPYSVESKYIFVARNPKDCCVSFYYHTKNDLSYGYWDAEFDDFFELFISGEIEDNDYFDHLLSWYPHRNDPNVFYTKYEDMKKDTKSLVIKLARLLGKEYIDAIERDNTVLNNILHLSSFEYMKKHLSDIYEIEPTSPLVNDYEGMRYVSEFMKTLELPKEPPQYEFVRKGIVGDWKNHFSEAQTKRFNEKFLEKTKDTEIQQWY</sequence>
<organism evidence="4 5">
    <name type="scientific">Stegodyphus mimosarum</name>
    <name type="common">African social velvet spider</name>
    <dbReference type="NCBI Taxonomy" id="407821"/>
    <lineage>
        <taxon>Eukaryota</taxon>
        <taxon>Metazoa</taxon>
        <taxon>Ecdysozoa</taxon>
        <taxon>Arthropoda</taxon>
        <taxon>Chelicerata</taxon>
        <taxon>Arachnida</taxon>
        <taxon>Araneae</taxon>
        <taxon>Araneomorphae</taxon>
        <taxon>Entelegynae</taxon>
        <taxon>Eresoidea</taxon>
        <taxon>Eresidae</taxon>
        <taxon>Stegodyphus</taxon>
    </lineage>
</organism>
<comment type="similarity">
    <text evidence="1">Belongs to the sulfotransferase 1 family.</text>
</comment>
<evidence type="ECO:0000256" key="2">
    <source>
        <dbReference type="ARBA" id="ARBA00022679"/>
    </source>
</evidence>
<dbReference type="Proteomes" id="UP000054359">
    <property type="component" value="Unassembled WGS sequence"/>
</dbReference>
<dbReference type="PANTHER" id="PTHR11783">
    <property type="entry name" value="SULFOTRANSFERASE SULT"/>
    <property type="match status" value="1"/>
</dbReference>
<dbReference type="STRING" id="407821.A0A087UAL8"/>
<dbReference type="EMBL" id="KK119020">
    <property type="protein sequence ID" value="KFM74407.1"/>
    <property type="molecule type" value="Genomic_DNA"/>
</dbReference>
<feature type="non-terminal residue" evidence="4">
    <location>
        <position position="310"/>
    </location>
</feature>
<evidence type="ECO:0000259" key="3">
    <source>
        <dbReference type="Pfam" id="PF00685"/>
    </source>
</evidence>
<dbReference type="OMA" id="THIPFTH"/>
<name>A0A087UAL8_STEMI</name>
<dbReference type="OrthoDB" id="205623at2759"/>
<evidence type="ECO:0000313" key="4">
    <source>
        <dbReference type="EMBL" id="KFM74407.1"/>
    </source>
</evidence>
<dbReference type="InterPro" id="IPR027417">
    <property type="entry name" value="P-loop_NTPase"/>
</dbReference>
<dbReference type="InterPro" id="IPR000863">
    <property type="entry name" value="Sulfotransferase_dom"/>
</dbReference>
<dbReference type="GO" id="GO:0008146">
    <property type="term" value="F:sulfotransferase activity"/>
    <property type="evidence" value="ECO:0007669"/>
    <property type="project" value="InterPro"/>
</dbReference>
<reference evidence="4 5" key="1">
    <citation type="submission" date="2013-11" db="EMBL/GenBank/DDBJ databases">
        <title>Genome sequencing of Stegodyphus mimosarum.</title>
        <authorList>
            <person name="Bechsgaard J."/>
        </authorList>
    </citation>
    <scope>NUCLEOTIDE SEQUENCE [LARGE SCALE GENOMIC DNA]</scope>
</reference>
<evidence type="ECO:0000313" key="5">
    <source>
        <dbReference type="Proteomes" id="UP000054359"/>
    </source>
</evidence>
<dbReference type="SUPFAM" id="SSF52540">
    <property type="entry name" value="P-loop containing nucleoside triphosphate hydrolases"/>
    <property type="match status" value="1"/>
</dbReference>
<dbReference type="AlphaFoldDB" id="A0A087UAL8"/>
<proteinExistence type="inferred from homology"/>
<keyword evidence="5" id="KW-1185">Reference proteome</keyword>
<feature type="domain" description="Sulfotransferase" evidence="3">
    <location>
        <begin position="37"/>
        <end position="304"/>
    </location>
</feature>
<protein>
    <submittedName>
        <fullName evidence="4">Sulfotransferase 1C4</fullName>
    </submittedName>
</protein>
<gene>
    <name evidence="4" type="ORF">X975_18650</name>
</gene>
<accession>A0A087UAL8</accession>
<dbReference type="Pfam" id="PF00685">
    <property type="entry name" value="Sulfotransfer_1"/>
    <property type="match status" value="1"/>
</dbReference>
<evidence type="ECO:0000256" key="1">
    <source>
        <dbReference type="ARBA" id="ARBA00005771"/>
    </source>
</evidence>
<dbReference type="Gene3D" id="3.40.50.300">
    <property type="entry name" value="P-loop containing nucleotide triphosphate hydrolases"/>
    <property type="match status" value="1"/>
</dbReference>